<evidence type="ECO:0000313" key="3">
    <source>
        <dbReference type="Proteomes" id="UP001497516"/>
    </source>
</evidence>
<evidence type="ECO:0000256" key="1">
    <source>
        <dbReference type="SAM" id="MobiDB-lite"/>
    </source>
</evidence>
<sequence length="91" mass="10503">MDPNRTILSFGYDHQAVRLSDSRATNRLPDLHPPRANPNLDRSQRCIRSRKPPPPTKAATRSPMTMMQVTATRKKRKKNSIIINSIDWMHL</sequence>
<protein>
    <submittedName>
        <fullName evidence="2">Uncharacterized protein</fullName>
    </submittedName>
</protein>
<name>A0AAV2FR02_9ROSI</name>
<proteinExistence type="predicted"/>
<feature type="compositionally biased region" description="Polar residues" evidence="1">
    <location>
        <begin position="62"/>
        <end position="71"/>
    </location>
</feature>
<feature type="region of interest" description="Disordered" evidence="1">
    <location>
        <begin position="21"/>
        <end position="76"/>
    </location>
</feature>
<gene>
    <name evidence="2" type="ORF">LTRI10_LOCUS40894</name>
</gene>
<evidence type="ECO:0000313" key="2">
    <source>
        <dbReference type="EMBL" id="CAL1400791.1"/>
    </source>
</evidence>
<keyword evidence="3" id="KW-1185">Reference proteome</keyword>
<reference evidence="2 3" key="1">
    <citation type="submission" date="2024-04" db="EMBL/GenBank/DDBJ databases">
        <authorList>
            <person name="Fracassetti M."/>
        </authorList>
    </citation>
    <scope>NUCLEOTIDE SEQUENCE [LARGE SCALE GENOMIC DNA]</scope>
</reference>
<accession>A0AAV2FR02</accession>
<dbReference type="AlphaFoldDB" id="A0AAV2FR02"/>
<dbReference type="EMBL" id="OZ034820">
    <property type="protein sequence ID" value="CAL1400791.1"/>
    <property type="molecule type" value="Genomic_DNA"/>
</dbReference>
<organism evidence="2 3">
    <name type="scientific">Linum trigynum</name>
    <dbReference type="NCBI Taxonomy" id="586398"/>
    <lineage>
        <taxon>Eukaryota</taxon>
        <taxon>Viridiplantae</taxon>
        <taxon>Streptophyta</taxon>
        <taxon>Embryophyta</taxon>
        <taxon>Tracheophyta</taxon>
        <taxon>Spermatophyta</taxon>
        <taxon>Magnoliopsida</taxon>
        <taxon>eudicotyledons</taxon>
        <taxon>Gunneridae</taxon>
        <taxon>Pentapetalae</taxon>
        <taxon>rosids</taxon>
        <taxon>fabids</taxon>
        <taxon>Malpighiales</taxon>
        <taxon>Linaceae</taxon>
        <taxon>Linum</taxon>
    </lineage>
</organism>
<dbReference type="Proteomes" id="UP001497516">
    <property type="component" value="Chromosome 7"/>
</dbReference>